<sequence>MAIKAATPLPLRQLNADLLKETAVRLKKKADLAILKAIGGCQSPLASPAAVMGSTDQGDPPPLVTSMRSWVAVAQKKQEKEVIGEQESVVENGKENEEGEIHEWQRVSQEKARRTPKSHDLKYGQVMIATPSRYAALSNSGENGEDIEHEEIEGLEEEDKEVVEEGTINKMSAPRWGEKILLCFSSYLQRLLSFQLTANLSIKEKGCVIRLPKKVSVDLVHNDLNDTMVTIGASHGWVASLKNDGILRLHDDLNPYALYEELKIPFASRYLLL</sequence>
<evidence type="ECO:0000313" key="2">
    <source>
        <dbReference type="Proteomes" id="UP000712281"/>
    </source>
</evidence>
<dbReference type="AlphaFoldDB" id="A0A8S9KNR9"/>
<comment type="caution">
    <text evidence="1">The sequence shown here is derived from an EMBL/GenBank/DDBJ whole genome shotgun (WGS) entry which is preliminary data.</text>
</comment>
<evidence type="ECO:0000313" key="1">
    <source>
        <dbReference type="EMBL" id="KAF2596055.1"/>
    </source>
</evidence>
<gene>
    <name evidence="1" type="ORF">F2Q68_00008080</name>
</gene>
<name>A0A8S9KNR9_BRACR</name>
<dbReference type="EMBL" id="QGKW02000717">
    <property type="protein sequence ID" value="KAF2596055.1"/>
    <property type="molecule type" value="Genomic_DNA"/>
</dbReference>
<dbReference type="Proteomes" id="UP000712281">
    <property type="component" value="Unassembled WGS sequence"/>
</dbReference>
<organism evidence="1 2">
    <name type="scientific">Brassica cretica</name>
    <name type="common">Mustard</name>
    <dbReference type="NCBI Taxonomy" id="69181"/>
    <lineage>
        <taxon>Eukaryota</taxon>
        <taxon>Viridiplantae</taxon>
        <taxon>Streptophyta</taxon>
        <taxon>Embryophyta</taxon>
        <taxon>Tracheophyta</taxon>
        <taxon>Spermatophyta</taxon>
        <taxon>Magnoliopsida</taxon>
        <taxon>eudicotyledons</taxon>
        <taxon>Gunneridae</taxon>
        <taxon>Pentapetalae</taxon>
        <taxon>rosids</taxon>
        <taxon>malvids</taxon>
        <taxon>Brassicales</taxon>
        <taxon>Brassicaceae</taxon>
        <taxon>Brassiceae</taxon>
        <taxon>Brassica</taxon>
    </lineage>
</organism>
<protein>
    <submittedName>
        <fullName evidence="1">Uncharacterized protein</fullName>
    </submittedName>
</protein>
<accession>A0A8S9KNR9</accession>
<reference evidence="1" key="1">
    <citation type="submission" date="2019-12" db="EMBL/GenBank/DDBJ databases">
        <title>Genome sequencing and annotation of Brassica cretica.</title>
        <authorList>
            <person name="Studholme D.J."/>
            <person name="Sarris P.F."/>
        </authorList>
    </citation>
    <scope>NUCLEOTIDE SEQUENCE</scope>
    <source>
        <strain evidence="1">PFS-001/15</strain>
        <tissue evidence="1">Leaf</tissue>
    </source>
</reference>
<proteinExistence type="predicted"/>